<keyword evidence="1" id="KW-1133">Transmembrane helix</keyword>
<feature type="transmembrane region" description="Helical" evidence="1">
    <location>
        <begin position="88"/>
        <end position="110"/>
    </location>
</feature>
<keyword evidence="1" id="KW-0472">Membrane</keyword>
<gene>
    <name evidence="2" type="ORF">ODALV1_LOCUS13641</name>
</gene>
<proteinExistence type="predicted"/>
<keyword evidence="3" id="KW-1185">Reference proteome</keyword>
<reference evidence="2 3" key="1">
    <citation type="submission" date="2024-08" db="EMBL/GenBank/DDBJ databases">
        <authorList>
            <person name="Cucini C."/>
            <person name="Frati F."/>
        </authorList>
    </citation>
    <scope>NUCLEOTIDE SEQUENCE [LARGE SCALE GENOMIC DNA]</scope>
</reference>
<evidence type="ECO:0000256" key="1">
    <source>
        <dbReference type="SAM" id="Phobius"/>
    </source>
</evidence>
<sequence>MAQKEELSESGEEIPEKIKESGICHPGYIVSLPGLLRLVNLALGITILGLWIPGYEHNYINPNQIVNFRDFAKNYGAGYKSETLNQFVLANIIICLIVSFCLLIALISVSHSYVDWNRMNKLAHLGLTAFYGIGTICAGVGSFYFQENCCRVDLEWNGLGFRYKPAVHEFGYPSHNMQCNCWLTKRESESETETLYTTSIWEPQHYPDKYVGEENSFVSFAAHHIQLHVAAVMLMVLNTGVYALSSVFSKPQPAPLK</sequence>
<evidence type="ECO:0000313" key="2">
    <source>
        <dbReference type="EMBL" id="CAL8109735.1"/>
    </source>
</evidence>
<accession>A0ABP1QRI3</accession>
<feature type="transmembrane region" description="Helical" evidence="1">
    <location>
        <begin position="27"/>
        <end position="52"/>
    </location>
</feature>
<organism evidence="2 3">
    <name type="scientific">Orchesella dallaii</name>
    <dbReference type="NCBI Taxonomy" id="48710"/>
    <lineage>
        <taxon>Eukaryota</taxon>
        <taxon>Metazoa</taxon>
        <taxon>Ecdysozoa</taxon>
        <taxon>Arthropoda</taxon>
        <taxon>Hexapoda</taxon>
        <taxon>Collembola</taxon>
        <taxon>Entomobryomorpha</taxon>
        <taxon>Entomobryoidea</taxon>
        <taxon>Orchesellidae</taxon>
        <taxon>Orchesellinae</taxon>
        <taxon>Orchesella</taxon>
    </lineage>
</organism>
<keyword evidence="1" id="KW-0812">Transmembrane</keyword>
<dbReference type="EMBL" id="CAXLJM020000041">
    <property type="protein sequence ID" value="CAL8109735.1"/>
    <property type="molecule type" value="Genomic_DNA"/>
</dbReference>
<comment type="caution">
    <text evidence="2">The sequence shown here is derived from an EMBL/GenBank/DDBJ whole genome shotgun (WGS) entry which is preliminary data.</text>
</comment>
<name>A0ABP1QRI3_9HEXA</name>
<dbReference type="Proteomes" id="UP001642540">
    <property type="component" value="Unassembled WGS sequence"/>
</dbReference>
<evidence type="ECO:0000313" key="3">
    <source>
        <dbReference type="Proteomes" id="UP001642540"/>
    </source>
</evidence>
<feature type="transmembrane region" description="Helical" evidence="1">
    <location>
        <begin position="122"/>
        <end position="145"/>
    </location>
</feature>
<protein>
    <submittedName>
        <fullName evidence="2">Uncharacterized protein</fullName>
    </submittedName>
</protein>